<dbReference type="InterPro" id="IPR013149">
    <property type="entry name" value="ADH-like_C"/>
</dbReference>
<dbReference type="SMART" id="SM00829">
    <property type="entry name" value="PKS_ER"/>
    <property type="match status" value="1"/>
</dbReference>
<dbReference type="Gene3D" id="3.90.180.10">
    <property type="entry name" value="Medium-chain alcohol dehydrogenases, catalytic domain"/>
    <property type="match status" value="1"/>
</dbReference>
<dbReference type="InterPro" id="IPR013154">
    <property type="entry name" value="ADH-like_N"/>
</dbReference>
<evidence type="ECO:0000313" key="2">
    <source>
        <dbReference type="EMBL" id="OJT14987.1"/>
    </source>
</evidence>
<dbReference type="SUPFAM" id="SSF51735">
    <property type="entry name" value="NAD(P)-binding Rossmann-fold domains"/>
    <property type="match status" value="1"/>
</dbReference>
<evidence type="ECO:0000313" key="3">
    <source>
        <dbReference type="Proteomes" id="UP000184267"/>
    </source>
</evidence>
<dbReference type="EMBL" id="MNAD01000215">
    <property type="protein sequence ID" value="OJT14987.1"/>
    <property type="molecule type" value="Genomic_DNA"/>
</dbReference>
<evidence type="ECO:0000259" key="1">
    <source>
        <dbReference type="SMART" id="SM00829"/>
    </source>
</evidence>
<dbReference type="PANTHER" id="PTHR45348">
    <property type="entry name" value="HYPOTHETICAL OXIDOREDUCTASE (EUROFUNG)"/>
    <property type="match status" value="1"/>
</dbReference>
<dbReference type="InterPro" id="IPR047122">
    <property type="entry name" value="Trans-enoyl_RdTase-like"/>
</dbReference>
<dbReference type="Gene3D" id="3.40.50.720">
    <property type="entry name" value="NAD(P)-binding Rossmann-like Domain"/>
    <property type="match status" value="1"/>
</dbReference>
<name>A0A1M2W561_TRAPU</name>
<dbReference type="PANTHER" id="PTHR45348:SF2">
    <property type="entry name" value="ZINC-TYPE ALCOHOL DEHYDROGENASE-LIKE PROTEIN C2E1P3.01"/>
    <property type="match status" value="1"/>
</dbReference>
<comment type="caution">
    <text evidence="2">The sequence shown here is derived from an EMBL/GenBank/DDBJ whole genome shotgun (WGS) entry which is preliminary data.</text>
</comment>
<dbReference type="CDD" id="cd08249">
    <property type="entry name" value="enoyl_reductase_like"/>
    <property type="match status" value="1"/>
</dbReference>
<dbReference type="AlphaFoldDB" id="A0A1M2W561"/>
<sequence>MTTIPTTQKSLVLPAEGSPYTVVETAVPHPGPDDVLVKIAATGINPFEWKVTTPIFSWLIPGYPFITGTDGAGVVVEVGENVSNFKTGDRIVFQGFMKENAQATFQQYAITTAALAAHLPESVSFDAAATLPATFGTAALIFFNPYAETECLGLKPFWEEGGKGAYAGKPIFIVGGATSLGQYSIQLAKLSGFSPIITTASPHNAALLTELGATHVVDRSLSADAVLAEVLKVAAGKPFEVAMDAISSPETQSIAYQVLAPGGALALSLPDQISAELKKDGDAKRIVFIHGSVHLPQHRKIGGEIFARLTGWLEQGVVKPNAFEVLPDGLAGIVGGLERLKNNQVSAKKLVARPQETPA</sequence>
<reference evidence="2 3" key="1">
    <citation type="submission" date="2016-10" db="EMBL/GenBank/DDBJ databases">
        <title>Genome sequence of the basidiomycete white-rot fungus Trametes pubescens.</title>
        <authorList>
            <person name="Makela M.R."/>
            <person name="Granchi Z."/>
            <person name="Peng M."/>
            <person name="De Vries R.P."/>
            <person name="Grigoriev I."/>
            <person name="Riley R."/>
            <person name="Hilden K."/>
        </authorList>
    </citation>
    <scope>NUCLEOTIDE SEQUENCE [LARGE SCALE GENOMIC DNA]</scope>
    <source>
        <strain evidence="2 3">FBCC735</strain>
    </source>
</reference>
<dbReference type="InterPro" id="IPR020843">
    <property type="entry name" value="ER"/>
</dbReference>
<dbReference type="STRING" id="154538.A0A1M2W561"/>
<organism evidence="2 3">
    <name type="scientific">Trametes pubescens</name>
    <name type="common">White-rot fungus</name>
    <dbReference type="NCBI Taxonomy" id="154538"/>
    <lineage>
        <taxon>Eukaryota</taxon>
        <taxon>Fungi</taxon>
        <taxon>Dikarya</taxon>
        <taxon>Basidiomycota</taxon>
        <taxon>Agaricomycotina</taxon>
        <taxon>Agaricomycetes</taxon>
        <taxon>Polyporales</taxon>
        <taxon>Polyporaceae</taxon>
        <taxon>Trametes</taxon>
    </lineage>
</organism>
<feature type="domain" description="Enoyl reductase (ER)" evidence="1">
    <location>
        <begin position="17"/>
        <end position="351"/>
    </location>
</feature>
<dbReference type="Pfam" id="PF08240">
    <property type="entry name" value="ADH_N"/>
    <property type="match status" value="1"/>
</dbReference>
<dbReference type="OMA" id="GINPFEW"/>
<proteinExistence type="predicted"/>
<gene>
    <name evidence="2" type="ORF">TRAPUB_8430</name>
</gene>
<protein>
    <submittedName>
        <fullName evidence="2">Enoyl reductase LovC</fullName>
    </submittedName>
</protein>
<accession>A0A1M2W561</accession>
<dbReference type="OrthoDB" id="3233595at2759"/>
<keyword evidence="3" id="KW-1185">Reference proteome</keyword>
<dbReference type="InterPro" id="IPR011032">
    <property type="entry name" value="GroES-like_sf"/>
</dbReference>
<dbReference type="Proteomes" id="UP000184267">
    <property type="component" value="Unassembled WGS sequence"/>
</dbReference>
<dbReference type="InterPro" id="IPR036291">
    <property type="entry name" value="NAD(P)-bd_dom_sf"/>
</dbReference>
<dbReference type="Pfam" id="PF00107">
    <property type="entry name" value="ADH_zinc_N"/>
    <property type="match status" value="1"/>
</dbReference>
<dbReference type="SUPFAM" id="SSF50129">
    <property type="entry name" value="GroES-like"/>
    <property type="match status" value="1"/>
</dbReference>
<dbReference type="GO" id="GO:0016651">
    <property type="term" value="F:oxidoreductase activity, acting on NAD(P)H"/>
    <property type="evidence" value="ECO:0007669"/>
    <property type="project" value="InterPro"/>
</dbReference>